<sequence length="169" mass="18622">MNTVRDLKLLVVTVGGTIDKVYFDASSEYEVGDPMVPHVFQGTHVSLDYSVLPLMRKDSLEMTGEDRQMIRETCEQADESCILITHGTDTMADTAEYLMGIEGKTIVLTGALAPARFRETDAIYNLGCATGAVQSLPPGVYVTMNGRVFPAGQVRKNRAAQCFEWVEKH</sequence>
<dbReference type="InterPro" id="IPR027474">
    <property type="entry name" value="L-asparaginase_N"/>
</dbReference>
<accession>A0A851GCK9</accession>
<evidence type="ECO:0000313" key="4">
    <source>
        <dbReference type="EMBL" id="NWK55303.1"/>
    </source>
</evidence>
<evidence type="ECO:0000256" key="1">
    <source>
        <dbReference type="PIRSR" id="PIRSR001220-1"/>
    </source>
</evidence>
<name>A0A851GCK9_9BACT</name>
<dbReference type="GO" id="GO:0004067">
    <property type="term" value="F:asparaginase activity"/>
    <property type="evidence" value="ECO:0007669"/>
    <property type="project" value="UniProtKB-UniRule"/>
</dbReference>
<protein>
    <submittedName>
        <fullName evidence="4">Asparaginase</fullName>
    </submittedName>
</protein>
<dbReference type="AlphaFoldDB" id="A0A851GCK9"/>
<dbReference type="RefSeq" id="WP_178931824.1">
    <property type="nucleotide sequence ID" value="NZ_JACBAZ010000002.1"/>
</dbReference>
<dbReference type="Proteomes" id="UP000557872">
    <property type="component" value="Unassembled WGS sequence"/>
</dbReference>
<comment type="caution">
    <text evidence="4">The sequence shown here is derived from an EMBL/GenBank/DDBJ whole genome shotgun (WGS) entry which is preliminary data.</text>
</comment>
<dbReference type="Gene3D" id="3.40.50.1170">
    <property type="entry name" value="L-asparaginase, N-terminal domain"/>
    <property type="match status" value="1"/>
</dbReference>
<dbReference type="InterPro" id="IPR036152">
    <property type="entry name" value="Asp/glu_Ase-like_sf"/>
</dbReference>
<feature type="binding site" evidence="2">
    <location>
        <position position="59"/>
    </location>
    <ligand>
        <name>substrate</name>
    </ligand>
</feature>
<gene>
    <name evidence="4" type="ORF">HW115_06755</name>
</gene>
<dbReference type="PANTHER" id="PTHR11707">
    <property type="entry name" value="L-ASPARAGINASE"/>
    <property type="match status" value="1"/>
</dbReference>
<evidence type="ECO:0000256" key="2">
    <source>
        <dbReference type="PIRSR" id="PIRSR001220-2"/>
    </source>
</evidence>
<dbReference type="PIRSF" id="PIRSF500176">
    <property type="entry name" value="L_ASNase"/>
    <property type="match status" value="1"/>
</dbReference>
<keyword evidence="5" id="KW-1185">Reference proteome</keyword>
<evidence type="ECO:0000313" key="5">
    <source>
        <dbReference type="Proteomes" id="UP000557872"/>
    </source>
</evidence>
<dbReference type="PRINTS" id="PR00139">
    <property type="entry name" value="ASNGLNASE"/>
</dbReference>
<organism evidence="4 5">
    <name type="scientific">Oceaniferula marina</name>
    <dbReference type="NCBI Taxonomy" id="2748318"/>
    <lineage>
        <taxon>Bacteria</taxon>
        <taxon>Pseudomonadati</taxon>
        <taxon>Verrucomicrobiota</taxon>
        <taxon>Verrucomicrobiia</taxon>
        <taxon>Verrucomicrobiales</taxon>
        <taxon>Verrucomicrobiaceae</taxon>
        <taxon>Oceaniferula</taxon>
    </lineage>
</organism>
<dbReference type="InterPro" id="IPR006034">
    <property type="entry name" value="Asparaginase/glutaminase-like"/>
</dbReference>
<dbReference type="EMBL" id="JACBAZ010000002">
    <property type="protein sequence ID" value="NWK55303.1"/>
    <property type="molecule type" value="Genomic_DNA"/>
</dbReference>
<dbReference type="PIRSF" id="PIRSF001220">
    <property type="entry name" value="L-ASNase_gatD"/>
    <property type="match status" value="1"/>
</dbReference>
<reference evidence="4 5" key="1">
    <citation type="submission" date="2020-07" db="EMBL/GenBank/DDBJ databases">
        <title>Roseicoccus Jingziensis gen. nov., sp. nov., isolated from coastal seawater.</title>
        <authorList>
            <person name="Feng X."/>
        </authorList>
    </citation>
    <scope>NUCLEOTIDE SEQUENCE [LARGE SCALE GENOMIC DNA]</scope>
    <source>
        <strain evidence="4 5">N1E253</strain>
    </source>
</reference>
<feature type="domain" description="L-asparaginase N-terminal" evidence="3">
    <location>
        <begin position="8"/>
        <end position="160"/>
    </location>
</feature>
<dbReference type="SUPFAM" id="SSF53774">
    <property type="entry name" value="Glutaminase/Asparaginase"/>
    <property type="match status" value="1"/>
</dbReference>
<feature type="binding site" evidence="2">
    <location>
        <begin position="88"/>
        <end position="89"/>
    </location>
    <ligand>
        <name>substrate</name>
    </ligand>
</feature>
<dbReference type="PANTHER" id="PTHR11707:SF28">
    <property type="entry name" value="60 KDA LYSOPHOSPHOLIPASE"/>
    <property type="match status" value="1"/>
</dbReference>
<dbReference type="InterPro" id="IPR037152">
    <property type="entry name" value="L-asparaginase_N_sf"/>
</dbReference>
<feature type="active site" description="O-isoaspartyl threonine intermediate" evidence="1">
    <location>
        <position position="17"/>
    </location>
</feature>
<evidence type="ECO:0000259" key="3">
    <source>
        <dbReference type="Pfam" id="PF00710"/>
    </source>
</evidence>
<dbReference type="Pfam" id="PF00710">
    <property type="entry name" value="Asparaginase"/>
    <property type="match status" value="1"/>
</dbReference>
<dbReference type="PROSITE" id="PS51732">
    <property type="entry name" value="ASN_GLN_ASE_3"/>
    <property type="match status" value="1"/>
</dbReference>
<proteinExistence type="predicted"/>